<feature type="domain" description="N-acetyltransferase" evidence="3">
    <location>
        <begin position="9"/>
        <end position="167"/>
    </location>
</feature>
<keyword evidence="5" id="KW-1185">Reference proteome</keyword>
<protein>
    <submittedName>
        <fullName evidence="4">GNAT family N-acetyltransferase</fullName>
    </submittedName>
</protein>
<accession>A0ABY5KMN1</accession>
<name>A0ABY5KMN1_9CELL</name>
<evidence type="ECO:0000256" key="1">
    <source>
        <dbReference type="ARBA" id="ARBA00022679"/>
    </source>
</evidence>
<keyword evidence="1" id="KW-0808">Transferase</keyword>
<dbReference type="CDD" id="cd04301">
    <property type="entry name" value="NAT_SF"/>
    <property type="match status" value="1"/>
</dbReference>
<dbReference type="Proteomes" id="UP001316384">
    <property type="component" value="Chromosome"/>
</dbReference>
<dbReference type="Gene3D" id="3.40.630.30">
    <property type="match status" value="1"/>
</dbReference>
<evidence type="ECO:0000313" key="4">
    <source>
        <dbReference type="EMBL" id="UUI71731.1"/>
    </source>
</evidence>
<dbReference type="SUPFAM" id="SSF55729">
    <property type="entry name" value="Acyl-CoA N-acyltransferases (Nat)"/>
    <property type="match status" value="1"/>
</dbReference>
<gene>
    <name evidence="4" type="ORF">NP048_18395</name>
</gene>
<dbReference type="RefSeq" id="WP_227576766.1">
    <property type="nucleotide sequence ID" value="NZ_CP101987.1"/>
</dbReference>
<dbReference type="InterPro" id="IPR000182">
    <property type="entry name" value="GNAT_dom"/>
</dbReference>
<dbReference type="PANTHER" id="PTHR43877">
    <property type="entry name" value="AMINOALKYLPHOSPHONATE N-ACETYLTRANSFERASE-RELATED-RELATED"/>
    <property type="match status" value="1"/>
</dbReference>
<dbReference type="InterPro" id="IPR050832">
    <property type="entry name" value="Bact_Acetyltransf"/>
</dbReference>
<organism evidence="4 5">
    <name type="scientific">Cellulomonas xiejunii</name>
    <dbReference type="NCBI Taxonomy" id="2968083"/>
    <lineage>
        <taxon>Bacteria</taxon>
        <taxon>Bacillati</taxon>
        <taxon>Actinomycetota</taxon>
        <taxon>Actinomycetes</taxon>
        <taxon>Micrococcales</taxon>
        <taxon>Cellulomonadaceae</taxon>
        <taxon>Cellulomonas</taxon>
    </lineage>
</organism>
<dbReference type="EMBL" id="CP101987">
    <property type="protein sequence ID" value="UUI71731.1"/>
    <property type="molecule type" value="Genomic_DNA"/>
</dbReference>
<evidence type="ECO:0000259" key="3">
    <source>
        <dbReference type="PROSITE" id="PS51186"/>
    </source>
</evidence>
<dbReference type="Pfam" id="PF00583">
    <property type="entry name" value="Acetyltransf_1"/>
    <property type="match status" value="1"/>
</dbReference>
<keyword evidence="2" id="KW-0012">Acyltransferase</keyword>
<dbReference type="PROSITE" id="PS51186">
    <property type="entry name" value="GNAT"/>
    <property type="match status" value="1"/>
</dbReference>
<proteinExistence type="predicted"/>
<dbReference type="InterPro" id="IPR016181">
    <property type="entry name" value="Acyl_CoA_acyltransferase"/>
</dbReference>
<dbReference type="PANTHER" id="PTHR43877:SF1">
    <property type="entry name" value="ACETYLTRANSFERASE"/>
    <property type="match status" value="1"/>
</dbReference>
<evidence type="ECO:0000313" key="5">
    <source>
        <dbReference type="Proteomes" id="UP001316384"/>
    </source>
</evidence>
<evidence type="ECO:0000256" key="2">
    <source>
        <dbReference type="ARBA" id="ARBA00023315"/>
    </source>
</evidence>
<sequence length="167" mass="17992">MRSVPGVPVVIRAATPGDAAGCANVHHTSWVETYSGLLPAAHWESDTLERRTVTWQRWLDGGAEVTVAEAGGQVVGIAIGGAGRQVGDHQPVRDSELFSLYVLAAHHGTGIGQVLLDAVLAPGTPAQLWVAESNPRARRFYERNGFLPDGARFVDERLDLAEVRHVR</sequence>
<reference evidence="4 5" key="1">
    <citation type="submission" date="2022-07" db="EMBL/GenBank/DDBJ databases">
        <title>Novel species in genus cellulomonas.</title>
        <authorList>
            <person name="Ye L."/>
        </authorList>
    </citation>
    <scope>NUCLEOTIDE SEQUENCE [LARGE SCALE GENOMIC DNA]</scope>
    <source>
        <strain evidence="5">zg-B89</strain>
    </source>
</reference>